<dbReference type="SMART" id="SM00504">
    <property type="entry name" value="Ubox"/>
    <property type="match status" value="1"/>
</dbReference>
<evidence type="ECO:0000256" key="1">
    <source>
        <dbReference type="ARBA" id="ARBA00000900"/>
    </source>
</evidence>
<dbReference type="Gene3D" id="3.30.40.10">
    <property type="entry name" value="Zinc/RING finger domain, C3HC4 (zinc finger)"/>
    <property type="match status" value="1"/>
</dbReference>
<feature type="repeat" description="ARM" evidence="8">
    <location>
        <begin position="265"/>
        <end position="302"/>
    </location>
</feature>
<evidence type="ECO:0000256" key="8">
    <source>
        <dbReference type="PROSITE-ProRule" id="PRU00259"/>
    </source>
</evidence>
<dbReference type="Gene3D" id="1.25.10.10">
    <property type="entry name" value="Leucine-rich Repeat Variant"/>
    <property type="match status" value="1"/>
</dbReference>
<comment type="pathway">
    <text evidence="3">Protein modification; protein ubiquitination.</text>
</comment>
<evidence type="ECO:0000256" key="3">
    <source>
        <dbReference type="ARBA" id="ARBA00004906"/>
    </source>
</evidence>
<feature type="region of interest" description="Disordered" evidence="9">
    <location>
        <begin position="122"/>
        <end position="171"/>
    </location>
</feature>
<dbReference type="InterPro" id="IPR058678">
    <property type="entry name" value="ARM_PUB"/>
</dbReference>
<dbReference type="Pfam" id="PF04564">
    <property type="entry name" value="U-box"/>
    <property type="match status" value="1"/>
</dbReference>
<dbReference type="Proteomes" id="UP000306102">
    <property type="component" value="Unassembled WGS sequence"/>
</dbReference>
<dbReference type="InterPro" id="IPR016024">
    <property type="entry name" value="ARM-type_fold"/>
</dbReference>
<dbReference type="PROSITE" id="PS51698">
    <property type="entry name" value="U_BOX"/>
    <property type="match status" value="1"/>
</dbReference>
<evidence type="ECO:0000259" key="10">
    <source>
        <dbReference type="PROSITE" id="PS51698"/>
    </source>
</evidence>
<dbReference type="InterPro" id="IPR011989">
    <property type="entry name" value="ARM-like"/>
</dbReference>
<dbReference type="GO" id="GO:0061630">
    <property type="term" value="F:ubiquitin protein ligase activity"/>
    <property type="evidence" value="ECO:0007669"/>
    <property type="project" value="UniProtKB-EC"/>
</dbReference>
<feature type="domain" description="U-box" evidence="10">
    <location>
        <begin position="23"/>
        <end position="97"/>
    </location>
</feature>
<dbReference type="EC" id="2.3.2.27" evidence="4"/>
<protein>
    <recommendedName>
        <fullName evidence="4">RING-type E3 ubiquitin transferase</fullName>
        <ecNumber evidence="4">2.3.2.27</ecNumber>
    </recommendedName>
</protein>
<comment type="caution">
    <text evidence="11">The sequence shown here is derived from an EMBL/GenBank/DDBJ whole genome shotgun (WGS) entry which is preliminary data.</text>
</comment>
<evidence type="ECO:0000256" key="2">
    <source>
        <dbReference type="ARBA" id="ARBA00003861"/>
    </source>
</evidence>
<evidence type="ECO:0000256" key="5">
    <source>
        <dbReference type="ARBA" id="ARBA00022679"/>
    </source>
</evidence>
<dbReference type="InterPro" id="IPR003613">
    <property type="entry name" value="Ubox_domain"/>
</dbReference>
<dbReference type="GO" id="GO:0016567">
    <property type="term" value="P:protein ubiquitination"/>
    <property type="evidence" value="ECO:0007669"/>
    <property type="project" value="UniProtKB-UniPathway"/>
</dbReference>
<comment type="catalytic activity">
    <reaction evidence="1">
        <text>S-ubiquitinyl-[E2 ubiquitin-conjugating enzyme]-L-cysteine + [acceptor protein]-L-lysine = [E2 ubiquitin-conjugating enzyme]-L-cysteine + N(6)-ubiquitinyl-[acceptor protein]-L-lysine.</text>
        <dbReference type="EC" id="2.3.2.27"/>
    </reaction>
</comment>
<dbReference type="SUPFAM" id="SSF57850">
    <property type="entry name" value="RING/U-box"/>
    <property type="match status" value="1"/>
</dbReference>
<dbReference type="InterPro" id="IPR013083">
    <property type="entry name" value="Znf_RING/FYVE/PHD"/>
</dbReference>
<evidence type="ECO:0000256" key="7">
    <source>
        <dbReference type="ARBA" id="ARBA00022786"/>
    </source>
</evidence>
<evidence type="ECO:0000313" key="11">
    <source>
        <dbReference type="EMBL" id="THG19645.1"/>
    </source>
</evidence>
<dbReference type="Pfam" id="PF25598">
    <property type="entry name" value="ARM_PUB"/>
    <property type="match status" value="1"/>
</dbReference>
<dbReference type="UniPathway" id="UPA00143"/>
<dbReference type="PANTHER" id="PTHR23315">
    <property type="entry name" value="U BOX DOMAIN-CONTAINING"/>
    <property type="match status" value="1"/>
</dbReference>
<keyword evidence="5" id="KW-0808">Transferase</keyword>
<dbReference type="STRING" id="542762.A0A4S4ET90"/>
<gene>
    <name evidence="11" type="ORF">TEA_019066</name>
</gene>
<feature type="compositionally biased region" description="Low complexity" evidence="9">
    <location>
        <begin position="132"/>
        <end position="158"/>
    </location>
</feature>
<keyword evidence="7" id="KW-0833">Ubl conjugation pathway</keyword>
<keyword evidence="12" id="KW-1185">Reference proteome</keyword>
<organism evidence="11 12">
    <name type="scientific">Camellia sinensis var. sinensis</name>
    <name type="common">China tea</name>
    <dbReference type="NCBI Taxonomy" id="542762"/>
    <lineage>
        <taxon>Eukaryota</taxon>
        <taxon>Viridiplantae</taxon>
        <taxon>Streptophyta</taxon>
        <taxon>Embryophyta</taxon>
        <taxon>Tracheophyta</taxon>
        <taxon>Spermatophyta</taxon>
        <taxon>Magnoliopsida</taxon>
        <taxon>eudicotyledons</taxon>
        <taxon>Gunneridae</taxon>
        <taxon>Pentapetalae</taxon>
        <taxon>asterids</taxon>
        <taxon>Ericales</taxon>
        <taxon>Theaceae</taxon>
        <taxon>Camellia</taxon>
    </lineage>
</organism>
<evidence type="ECO:0000256" key="4">
    <source>
        <dbReference type="ARBA" id="ARBA00012483"/>
    </source>
</evidence>
<reference evidence="11 12" key="1">
    <citation type="journal article" date="2018" name="Proc. Natl. Acad. Sci. U.S.A.">
        <title>Draft genome sequence of Camellia sinensis var. sinensis provides insights into the evolution of the tea genome and tea quality.</title>
        <authorList>
            <person name="Wei C."/>
            <person name="Yang H."/>
            <person name="Wang S."/>
            <person name="Zhao J."/>
            <person name="Liu C."/>
            <person name="Gao L."/>
            <person name="Xia E."/>
            <person name="Lu Y."/>
            <person name="Tai Y."/>
            <person name="She G."/>
            <person name="Sun J."/>
            <person name="Cao H."/>
            <person name="Tong W."/>
            <person name="Gao Q."/>
            <person name="Li Y."/>
            <person name="Deng W."/>
            <person name="Jiang X."/>
            <person name="Wang W."/>
            <person name="Chen Q."/>
            <person name="Zhang S."/>
            <person name="Li H."/>
            <person name="Wu J."/>
            <person name="Wang P."/>
            <person name="Li P."/>
            <person name="Shi C."/>
            <person name="Zheng F."/>
            <person name="Jian J."/>
            <person name="Huang B."/>
            <person name="Shan D."/>
            <person name="Shi M."/>
            <person name="Fang C."/>
            <person name="Yue Y."/>
            <person name="Li F."/>
            <person name="Li D."/>
            <person name="Wei S."/>
            <person name="Han B."/>
            <person name="Jiang C."/>
            <person name="Yin Y."/>
            <person name="Xia T."/>
            <person name="Zhang Z."/>
            <person name="Bennetzen J.L."/>
            <person name="Zhao S."/>
            <person name="Wan X."/>
        </authorList>
    </citation>
    <scope>NUCLEOTIDE SEQUENCE [LARGE SCALE GENOMIC DNA]</scope>
    <source>
        <strain evidence="12">cv. Shuchazao</strain>
        <tissue evidence="11">Leaf</tissue>
    </source>
</reference>
<comment type="function">
    <text evidence="2">Functions as an E3 ubiquitin ligase.</text>
</comment>
<keyword evidence="6" id="KW-0677">Repeat</keyword>
<evidence type="ECO:0000256" key="9">
    <source>
        <dbReference type="SAM" id="MobiDB-lite"/>
    </source>
</evidence>
<evidence type="ECO:0000313" key="12">
    <source>
        <dbReference type="Proteomes" id="UP000306102"/>
    </source>
</evidence>
<proteinExistence type="predicted"/>
<sequence>MGTGKHRWKKISFHRFPSLIKKKPPTEFTCPLSGSLMADPVIVSSGHTFDRNCVHACKTLRFKPILSDGSTPDFSTLIPNLALKSTILNWCNSYLVDHPKPIDSISAEKIIRTLMASQSQENNAVKSGLTRPPSQLSSSSEQSVAPPAATSGPTTPVPLTVRPSCYSSSSSSDIETLIPNLAEEDDLISRLNSSQVFEQEEAVMSLRRISRTREDSRVQLCSPRLLSALRSLIVSRYSTLQVNAVAVLVNLSLENQNKVKIVRSGIVPPLIDVLKGGFPEAQDHAAGALFSLALDDQNKTAIGVLGALPPLLHALRSDSERARQDSALALYHLSIVRSNRSKMVKLGSVQALLGMVRSGHMTGRAMLILCNLALCGEGRAAMLDSGAVECFVGMLSRDKFESESTRDSCVVALYGLSLGGLRFKGLAKEAGAEEVLRKVEQVGSERAREKAGRILETMKGRDGEEEVDWEELLNSGERLGVESASCIDHLAKDVAFKSADLQIMKYTLQDR</sequence>
<dbReference type="PROSITE" id="PS50176">
    <property type="entry name" value="ARM_REPEAT"/>
    <property type="match status" value="1"/>
</dbReference>
<dbReference type="AlphaFoldDB" id="A0A4S4ET90"/>
<dbReference type="FunFam" id="1.25.10.10:FF:000578">
    <property type="entry name" value="RING-type E3 ubiquitin transferase"/>
    <property type="match status" value="1"/>
</dbReference>
<name>A0A4S4ET90_CAMSN</name>
<dbReference type="SUPFAM" id="SSF48371">
    <property type="entry name" value="ARM repeat"/>
    <property type="match status" value="1"/>
</dbReference>
<evidence type="ECO:0000256" key="6">
    <source>
        <dbReference type="ARBA" id="ARBA00022737"/>
    </source>
</evidence>
<dbReference type="InterPro" id="IPR000225">
    <property type="entry name" value="Armadillo"/>
</dbReference>
<accession>A0A4S4ET90</accession>
<dbReference type="PANTHER" id="PTHR23315:SF339">
    <property type="entry name" value="U-BOX DOMAIN-CONTAINING PROTEIN 40"/>
    <property type="match status" value="1"/>
</dbReference>
<dbReference type="SMART" id="SM00185">
    <property type="entry name" value="ARM"/>
    <property type="match status" value="4"/>
</dbReference>
<dbReference type="EMBL" id="SDRB02002341">
    <property type="protein sequence ID" value="THG19645.1"/>
    <property type="molecule type" value="Genomic_DNA"/>
</dbReference>